<sequence length="80" mass="9160">MTDPRDKLVANIIDYLESIGLDPLHTFTVLSVIILISYQKKVRNWEQQKDWQKGIILSTAFCTSLLVIVSLLRIIGVINF</sequence>
<proteinExistence type="predicted"/>
<keyword evidence="1" id="KW-0812">Transmembrane</keyword>
<evidence type="ECO:0000313" key="3">
    <source>
        <dbReference type="Proteomes" id="UP001207918"/>
    </source>
</evidence>
<name>A0ABT3PS38_9BACT</name>
<protein>
    <submittedName>
        <fullName evidence="2">Uncharacterized protein</fullName>
    </submittedName>
</protein>
<comment type="caution">
    <text evidence="2">The sequence shown here is derived from an EMBL/GenBank/DDBJ whole genome shotgun (WGS) entry which is preliminary data.</text>
</comment>
<evidence type="ECO:0000256" key="1">
    <source>
        <dbReference type="SAM" id="Phobius"/>
    </source>
</evidence>
<keyword evidence="3" id="KW-1185">Reference proteome</keyword>
<evidence type="ECO:0000313" key="2">
    <source>
        <dbReference type="EMBL" id="MCW9708682.1"/>
    </source>
</evidence>
<feature type="transmembrane region" description="Helical" evidence="1">
    <location>
        <begin position="54"/>
        <end position="78"/>
    </location>
</feature>
<reference evidence="2 3" key="1">
    <citation type="submission" date="2021-03" db="EMBL/GenBank/DDBJ databases">
        <title>Aliifodinibius sp. nov., a new bacterium isolated from saline soil.</title>
        <authorList>
            <person name="Galisteo C."/>
            <person name="De La Haba R."/>
            <person name="Sanchez-Porro C."/>
            <person name="Ventosa A."/>
        </authorList>
    </citation>
    <scope>NUCLEOTIDE SEQUENCE [LARGE SCALE GENOMIC DNA]</scope>
    <source>
        <strain evidence="2 3">1BSP15-2V2</strain>
    </source>
</reference>
<keyword evidence="1" id="KW-0472">Membrane</keyword>
<keyword evidence="1" id="KW-1133">Transmembrane helix</keyword>
<dbReference type="Proteomes" id="UP001207918">
    <property type="component" value="Unassembled WGS sequence"/>
</dbReference>
<gene>
    <name evidence="2" type="ORF">J6I44_17605</name>
</gene>
<accession>A0ABT3PS38</accession>
<organism evidence="2 3">
    <name type="scientific">Fodinibius salsisoli</name>
    <dbReference type="NCBI Taxonomy" id="2820877"/>
    <lineage>
        <taxon>Bacteria</taxon>
        <taxon>Pseudomonadati</taxon>
        <taxon>Balneolota</taxon>
        <taxon>Balneolia</taxon>
        <taxon>Balneolales</taxon>
        <taxon>Balneolaceae</taxon>
        <taxon>Fodinibius</taxon>
    </lineage>
</organism>
<dbReference type="EMBL" id="JAGGJA010000015">
    <property type="protein sequence ID" value="MCW9708682.1"/>
    <property type="molecule type" value="Genomic_DNA"/>
</dbReference>
<feature type="transmembrane region" description="Helical" evidence="1">
    <location>
        <begin position="24"/>
        <end position="42"/>
    </location>
</feature>